<dbReference type="PROSITE" id="PS50244">
    <property type="entry name" value="S5A_REDUCTASE"/>
    <property type="match status" value="1"/>
</dbReference>
<keyword evidence="1" id="KW-0472">Membrane</keyword>
<reference evidence="2" key="1">
    <citation type="submission" date="2020-06" db="EMBL/GenBank/DDBJ databases">
        <title>WGS assembly of Ceratodon purpureus strain R40.</title>
        <authorList>
            <person name="Carey S.B."/>
            <person name="Jenkins J."/>
            <person name="Shu S."/>
            <person name="Lovell J.T."/>
            <person name="Sreedasyam A."/>
            <person name="Maumus F."/>
            <person name="Tiley G.P."/>
            <person name="Fernandez-Pozo N."/>
            <person name="Barry K."/>
            <person name="Chen C."/>
            <person name="Wang M."/>
            <person name="Lipzen A."/>
            <person name="Daum C."/>
            <person name="Saski C.A."/>
            <person name="Payton A.C."/>
            <person name="Mcbreen J.C."/>
            <person name="Conrad R.E."/>
            <person name="Kollar L.M."/>
            <person name="Olsson S."/>
            <person name="Huttunen S."/>
            <person name="Landis J.B."/>
            <person name="Wickett N.J."/>
            <person name="Johnson M.G."/>
            <person name="Rensing S.A."/>
            <person name="Grimwood J."/>
            <person name="Schmutz J."/>
            <person name="Mcdaniel S.F."/>
        </authorList>
    </citation>
    <scope>NUCLEOTIDE SEQUENCE</scope>
    <source>
        <strain evidence="2">R40</strain>
    </source>
</reference>
<organism evidence="2 3">
    <name type="scientific">Ceratodon purpureus</name>
    <name type="common">Fire moss</name>
    <name type="synonym">Dicranum purpureum</name>
    <dbReference type="NCBI Taxonomy" id="3225"/>
    <lineage>
        <taxon>Eukaryota</taxon>
        <taxon>Viridiplantae</taxon>
        <taxon>Streptophyta</taxon>
        <taxon>Embryophyta</taxon>
        <taxon>Bryophyta</taxon>
        <taxon>Bryophytina</taxon>
        <taxon>Bryopsida</taxon>
        <taxon>Dicranidae</taxon>
        <taxon>Pseudoditrichales</taxon>
        <taxon>Ditrichaceae</taxon>
        <taxon>Ceratodon</taxon>
    </lineage>
</organism>
<evidence type="ECO:0000313" key="2">
    <source>
        <dbReference type="EMBL" id="KAG0572109.1"/>
    </source>
</evidence>
<dbReference type="GO" id="GO:0016020">
    <property type="term" value="C:membrane"/>
    <property type="evidence" value="ECO:0007669"/>
    <property type="project" value="TreeGrafter"/>
</dbReference>
<feature type="transmembrane region" description="Helical" evidence="1">
    <location>
        <begin position="12"/>
        <end position="31"/>
    </location>
</feature>
<feature type="transmembrane region" description="Helical" evidence="1">
    <location>
        <begin position="162"/>
        <end position="186"/>
    </location>
</feature>
<accession>A0A8T0HMQ4</accession>
<evidence type="ECO:0008006" key="4">
    <source>
        <dbReference type="Google" id="ProtNLM"/>
    </source>
</evidence>
<dbReference type="AlphaFoldDB" id="A0A8T0HMQ4"/>
<dbReference type="InterPro" id="IPR010721">
    <property type="entry name" value="UstE-like"/>
</dbReference>
<proteinExistence type="predicted"/>
<dbReference type="Proteomes" id="UP000822688">
    <property type="component" value="Chromosome V"/>
</dbReference>
<dbReference type="Gene3D" id="1.20.120.1630">
    <property type="match status" value="1"/>
</dbReference>
<dbReference type="Pfam" id="PF06966">
    <property type="entry name" value="DUF1295"/>
    <property type="match status" value="1"/>
</dbReference>
<feature type="transmembrane region" description="Helical" evidence="1">
    <location>
        <begin position="274"/>
        <end position="294"/>
    </location>
</feature>
<name>A0A8T0HMQ4_CERPU</name>
<dbReference type="PANTHER" id="PTHR32251:SF23">
    <property type="entry name" value="3-OXO-5-ALPHA-STEROID 4-DEHYDROGENASE (DUF1295)"/>
    <property type="match status" value="1"/>
</dbReference>
<keyword evidence="1" id="KW-1133">Transmembrane helix</keyword>
<keyword evidence="1" id="KW-0812">Transmembrane</keyword>
<feature type="transmembrane region" description="Helical" evidence="1">
    <location>
        <begin position="198"/>
        <end position="216"/>
    </location>
</feature>
<feature type="transmembrane region" description="Helical" evidence="1">
    <location>
        <begin position="74"/>
        <end position="105"/>
    </location>
</feature>
<evidence type="ECO:0000256" key="1">
    <source>
        <dbReference type="SAM" id="Phobius"/>
    </source>
</evidence>
<keyword evidence="3" id="KW-1185">Reference proteome</keyword>
<evidence type="ECO:0000313" key="3">
    <source>
        <dbReference type="Proteomes" id="UP000822688"/>
    </source>
</evidence>
<gene>
    <name evidence="2" type="ORF">KC19_VG069400</name>
</gene>
<comment type="caution">
    <text evidence="2">The sequence shown here is derived from an EMBL/GenBank/DDBJ whole genome shotgun (WGS) entry which is preliminary data.</text>
</comment>
<dbReference type="PANTHER" id="PTHR32251">
    <property type="entry name" value="3-OXO-5-ALPHA-STEROID 4-DEHYDROGENASE"/>
    <property type="match status" value="1"/>
</dbReference>
<protein>
    <recommendedName>
        <fullName evidence="4">Steroid 5-alpha reductase C-terminal domain-containing protein</fullName>
    </recommendedName>
</protein>
<dbReference type="EMBL" id="CM026426">
    <property type="protein sequence ID" value="KAG0572109.1"/>
    <property type="molecule type" value="Genomic_DNA"/>
</dbReference>
<sequence length="334" mass="38728">MEKSRRSRNIWNAALAVVVAIPALIFHYAFLYHCPGETQPEGSSTLALWSGVCEWGREHPLGLVNVTFFLNVDVLFWIISLVQGSTWLIDPYWTIIPVMIGYFYGTHPNASSDIWRSRAVMSLLWAWSIRLTHSYFRRENWQWGEREDWRFSQLRTQHPRHWWWMSFFAAYVTQQVFLVGICLPLYAVYSNQTPWNTWDTVAALLCGAGIVIAYFVDTQLHVFMSTNQRLRDLGAPPVPVLQEGVWKYSRHPNYVGEQLWWWGLALFAWNLQQGWMVAGAAVNTACLAYVTVLVERKMLEKPSRAAAYRRYQATTSVWIPWIIFPSGAAGKKIQ</sequence>